<name>A0A6P2BQ12_9ACTN</name>
<protein>
    <submittedName>
        <fullName evidence="2">NAD-dependent epimerase/dehydratase family protein</fullName>
    </submittedName>
</protein>
<reference evidence="2 3" key="1">
    <citation type="submission" date="2018-11" db="EMBL/GenBank/DDBJ databases">
        <title>Trebonia kvetii gen.nov., sp.nov., a novel acidophilic actinobacterium, and proposal of the new actinobacterial family Treboniaceae fam. nov.</title>
        <authorList>
            <person name="Rapoport D."/>
            <person name="Sagova-Mareckova M."/>
            <person name="Sedlacek I."/>
            <person name="Provaznik J."/>
            <person name="Kralova S."/>
            <person name="Pavlinic D."/>
            <person name="Benes V."/>
            <person name="Kopecky J."/>
        </authorList>
    </citation>
    <scope>NUCLEOTIDE SEQUENCE [LARGE SCALE GENOMIC DNA]</scope>
    <source>
        <strain evidence="2 3">15Tr583</strain>
    </source>
</reference>
<dbReference type="GO" id="GO:0004029">
    <property type="term" value="F:aldehyde dehydrogenase (NAD+) activity"/>
    <property type="evidence" value="ECO:0007669"/>
    <property type="project" value="TreeGrafter"/>
</dbReference>
<dbReference type="Pfam" id="PF01370">
    <property type="entry name" value="Epimerase"/>
    <property type="match status" value="1"/>
</dbReference>
<dbReference type="PANTHER" id="PTHR48079">
    <property type="entry name" value="PROTEIN YEEZ"/>
    <property type="match status" value="1"/>
</dbReference>
<dbReference type="RefSeq" id="WP_145860906.1">
    <property type="nucleotide sequence ID" value="NZ_RPFW01000009.1"/>
</dbReference>
<comment type="caution">
    <text evidence="2">The sequence shown here is derived from an EMBL/GenBank/DDBJ whole genome shotgun (WGS) entry which is preliminary data.</text>
</comment>
<evidence type="ECO:0000259" key="1">
    <source>
        <dbReference type="Pfam" id="PF01370"/>
    </source>
</evidence>
<dbReference type="AlphaFoldDB" id="A0A6P2BQ12"/>
<dbReference type="SUPFAM" id="SSF51735">
    <property type="entry name" value="NAD(P)-binding Rossmann-fold domains"/>
    <property type="match status" value="1"/>
</dbReference>
<dbReference type="InterPro" id="IPR051783">
    <property type="entry name" value="NAD(P)-dependent_oxidoreduct"/>
</dbReference>
<organism evidence="2 3">
    <name type="scientific">Trebonia kvetii</name>
    <dbReference type="NCBI Taxonomy" id="2480626"/>
    <lineage>
        <taxon>Bacteria</taxon>
        <taxon>Bacillati</taxon>
        <taxon>Actinomycetota</taxon>
        <taxon>Actinomycetes</taxon>
        <taxon>Streptosporangiales</taxon>
        <taxon>Treboniaceae</taxon>
        <taxon>Trebonia</taxon>
    </lineage>
</organism>
<keyword evidence="3" id="KW-1185">Reference proteome</keyword>
<feature type="domain" description="NAD-dependent epimerase/dehydratase" evidence="1">
    <location>
        <begin position="17"/>
        <end position="245"/>
    </location>
</feature>
<dbReference type="InterPro" id="IPR001509">
    <property type="entry name" value="Epimerase_deHydtase"/>
</dbReference>
<dbReference type="GO" id="GO:0005737">
    <property type="term" value="C:cytoplasm"/>
    <property type="evidence" value="ECO:0007669"/>
    <property type="project" value="TreeGrafter"/>
</dbReference>
<evidence type="ECO:0000313" key="3">
    <source>
        <dbReference type="Proteomes" id="UP000460272"/>
    </source>
</evidence>
<gene>
    <name evidence="2" type="ORF">EAS64_37010</name>
</gene>
<accession>A0A6P2BQ12</accession>
<sequence>MPGLQPRRVTIEPGDRVVVTGASGFIGSAVTRAVRSRGAHVVALTEPGADCRTLAGVDAERVVADVRDRAAVLAACAGARFVFHLAAIYRFWARDPRVFYDVNVGGTLNVLAAVRAAGCERLVYTSTIGVLDPRRAGDGRPGDETCYADLALLHGSYKGSKFVAEHEVLRACAGGLDACLVLPTFPLGPGDAAPTPTGRVVLDYLNGRMPGFADTAMNVVHVDDLAAGHVAALERGLTGRSYILGGENLSMREILAALAGCTGLPMPRMHVPRGLVLAAGVSSTLVQGRMLRRAPRVPLEAARMSATPMIFSDERARTELGHTARPAREAIAASAHWFAANGYVSARRLAAIKWRD</sequence>
<dbReference type="InterPro" id="IPR036291">
    <property type="entry name" value="NAD(P)-bd_dom_sf"/>
</dbReference>
<dbReference type="PANTHER" id="PTHR48079:SF6">
    <property type="entry name" value="NAD(P)-BINDING DOMAIN-CONTAINING PROTEIN-RELATED"/>
    <property type="match status" value="1"/>
</dbReference>
<evidence type="ECO:0000313" key="2">
    <source>
        <dbReference type="EMBL" id="TVZ00255.1"/>
    </source>
</evidence>
<dbReference type="OrthoDB" id="9801785at2"/>
<dbReference type="Proteomes" id="UP000460272">
    <property type="component" value="Unassembled WGS sequence"/>
</dbReference>
<dbReference type="EMBL" id="RPFW01000009">
    <property type="protein sequence ID" value="TVZ00255.1"/>
    <property type="molecule type" value="Genomic_DNA"/>
</dbReference>
<dbReference type="Gene3D" id="3.40.50.720">
    <property type="entry name" value="NAD(P)-binding Rossmann-like Domain"/>
    <property type="match status" value="1"/>
</dbReference>
<proteinExistence type="predicted"/>